<dbReference type="AlphaFoldDB" id="A0A023FCJ3"/>
<sequence length="121" mass="13908">MILLAYVTIFGIRLCTLAVVCEVRWFFWAFLTYTVGRVSLLQHRKPRPQNARMLNSRAVSYIVGQALHDGKLEYSISNEAREDAQLWSTIQLKQGSRAFSQTSSRSSFKTSRRHKIIASQL</sequence>
<reference evidence="1" key="1">
    <citation type="submission" date="2014-03" db="EMBL/GenBank/DDBJ databases">
        <title>The sialotranscriptome of Amblyomma triste, Amblyomma parvum and Amblyomma cajennense ticks, uncovered by 454-based RNA-seq.</title>
        <authorList>
            <person name="Garcia G.R."/>
            <person name="Gardinassi L.G."/>
            <person name="Ribeiro J.M."/>
            <person name="Anatriello E."/>
            <person name="Ferreira B.R."/>
            <person name="Moreira H.N."/>
            <person name="Mafra C."/>
            <person name="Olegario M.M."/>
            <person name="Szabo P.J."/>
            <person name="Miranda-Santos I.K."/>
            <person name="Maruyama S.R."/>
        </authorList>
    </citation>
    <scope>NUCLEOTIDE SEQUENCE</scope>
    <source>
        <strain evidence="1">Uberlandia</strain>
        <tissue evidence="1">Salivary glands</tissue>
    </source>
</reference>
<name>A0A023FCJ3_AMBCJ</name>
<evidence type="ECO:0000313" key="1">
    <source>
        <dbReference type="EMBL" id="JAC19005.1"/>
    </source>
</evidence>
<proteinExistence type="evidence at transcript level"/>
<organism evidence="1">
    <name type="scientific">Amblyomma cajennense</name>
    <name type="common">Cayenne tick</name>
    <name type="synonym">Acarus cajennensis</name>
    <dbReference type="NCBI Taxonomy" id="34607"/>
    <lineage>
        <taxon>Eukaryota</taxon>
        <taxon>Metazoa</taxon>
        <taxon>Ecdysozoa</taxon>
        <taxon>Arthropoda</taxon>
        <taxon>Chelicerata</taxon>
        <taxon>Arachnida</taxon>
        <taxon>Acari</taxon>
        <taxon>Parasitiformes</taxon>
        <taxon>Ixodida</taxon>
        <taxon>Ixodoidea</taxon>
        <taxon>Ixodidae</taxon>
        <taxon>Amblyomminae</taxon>
        <taxon>Amblyomma</taxon>
    </lineage>
</organism>
<dbReference type="EMBL" id="GBBK01005477">
    <property type="protein sequence ID" value="JAC19005.1"/>
    <property type="molecule type" value="mRNA"/>
</dbReference>
<protein>
    <submittedName>
        <fullName evidence="1">Putative secreted protein</fullName>
    </submittedName>
</protein>
<accession>A0A023FCJ3</accession>